<dbReference type="InterPro" id="IPR054272">
    <property type="entry name" value="DUF7003"/>
</dbReference>
<evidence type="ECO:0000313" key="1">
    <source>
        <dbReference type="EMBL" id="GIF95841.1"/>
    </source>
</evidence>
<gene>
    <name evidence="1" type="ORF">Cci01nite_09350</name>
</gene>
<dbReference type="EMBL" id="BONH01000002">
    <property type="protein sequence ID" value="GIF95841.1"/>
    <property type="molecule type" value="Genomic_DNA"/>
</dbReference>
<comment type="caution">
    <text evidence="1">The sequence shown here is derived from an EMBL/GenBank/DDBJ whole genome shotgun (WGS) entry which is preliminary data.</text>
</comment>
<dbReference type="AlphaFoldDB" id="A0A8J3K323"/>
<sequence length="217" mass="24919">MITSDEVLAQLDRAAKGFDFPDPEHGYYYAIDGRLHAFRDERRWALVIELVGYNPRAGNVIDVLHCFGNCLTEGEPGYGHGDFLARVDNMHQLEDHAHSTRLRGGRPPVVVRGQALEVDGTEGEPLWDVFRRLVPEHRDLLLADDEELCHRLPADLPRIMVLEEWWHRDPERHDQLPSETETFVQLARVFATGDVTAYRPTHAPNTHWSSWPESGWL</sequence>
<organism evidence="1 2">
    <name type="scientific">Catellatospora citrea</name>
    <dbReference type="NCBI Taxonomy" id="53366"/>
    <lineage>
        <taxon>Bacteria</taxon>
        <taxon>Bacillati</taxon>
        <taxon>Actinomycetota</taxon>
        <taxon>Actinomycetes</taxon>
        <taxon>Micromonosporales</taxon>
        <taxon>Micromonosporaceae</taxon>
        <taxon>Catellatospora</taxon>
    </lineage>
</organism>
<accession>A0A8J3K323</accession>
<proteinExistence type="predicted"/>
<name>A0A8J3K323_9ACTN</name>
<keyword evidence="2" id="KW-1185">Reference proteome</keyword>
<protein>
    <submittedName>
        <fullName evidence="1">Uncharacterized protein</fullName>
    </submittedName>
</protein>
<dbReference type="Pfam" id="PF22535">
    <property type="entry name" value="DUF7003"/>
    <property type="match status" value="1"/>
</dbReference>
<dbReference type="RefSeq" id="WP_239165237.1">
    <property type="nucleotide sequence ID" value="NZ_BONH01000002.1"/>
</dbReference>
<dbReference type="Proteomes" id="UP000659904">
    <property type="component" value="Unassembled WGS sequence"/>
</dbReference>
<reference evidence="1 2" key="1">
    <citation type="submission" date="2021-01" db="EMBL/GenBank/DDBJ databases">
        <title>Whole genome shotgun sequence of Catellatospora citrea NBRC 14495.</title>
        <authorList>
            <person name="Komaki H."/>
            <person name="Tamura T."/>
        </authorList>
    </citation>
    <scope>NUCLEOTIDE SEQUENCE [LARGE SCALE GENOMIC DNA]</scope>
    <source>
        <strain evidence="1 2">NBRC 14495</strain>
    </source>
</reference>
<evidence type="ECO:0000313" key="2">
    <source>
        <dbReference type="Proteomes" id="UP000659904"/>
    </source>
</evidence>